<feature type="region of interest" description="Disordered" evidence="3">
    <location>
        <begin position="41"/>
        <end position="66"/>
    </location>
</feature>
<keyword evidence="4" id="KW-1133">Transmembrane helix</keyword>
<evidence type="ECO:0000313" key="5">
    <source>
        <dbReference type="EMBL" id="KAE9965867.1"/>
    </source>
</evidence>
<dbReference type="PANTHER" id="PTHR31001:SF87">
    <property type="entry name" value="COL-21"/>
    <property type="match status" value="1"/>
</dbReference>
<evidence type="ECO:0000313" key="6">
    <source>
        <dbReference type="Proteomes" id="UP000433883"/>
    </source>
</evidence>
<dbReference type="GO" id="GO:0008270">
    <property type="term" value="F:zinc ion binding"/>
    <property type="evidence" value="ECO:0007669"/>
    <property type="project" value="InterPro"/>
</dbReference>
<keyword evidence="2" id="KW-0539">Nucleus</keyword>
<feature type="region of interest" description="Disordered" evidence="3">
    <location>
        <begin position="565"/>
        <end position="589"/>
    </location>
</feature>
<feature type="transmembrane region" description="Helical" evidence="4">
    <location>
        <begin position="474"/>
        <end position="495"/>
    </location>
</feature>
<comment type="caution">
    <text evidence="5">The sequence shown here is derived from an EMBL/GenBank/DDBJ whole genome shotgun (WGS) entry which is preliminary data.</text>
</comment>
<keyword evidence="4" id="KW-0472">Membrane</keyword>
<evidence type="ECO:0000256" key="2">
    <source>
        <dbReference type="ARBA" id="ARBA00023242"/>
    </source>
</evidence>
<dbReference type="PANTHER" id="PTHR31001">
    <property type="entry name" value="UNCHARACTERIZED TRANSCRIPTIONAL REGULATORY PROTEIN"/>
    <property type="match status" value="1"/>
</dbReference>
<protein>
    <recommendedName>
        <fullName evidence="7">Zn(2)-C6 fungal-type domain-containing protein</fullName>
    </recommendedName>
</protein>
<name>A0A8H3U8U5_VENIN</name>
<sequence length="693" mass="77485">MLLMSPRKRKQKCDRGSPCMQCVARGPESVCIYERFKPAKPGTGATRQFSKASPDSGSVGRNDNDVEPPVLLQHAQGYGYSNSDTLGSMGMLTKVIDGIDADISSQPEATSKTQSKIRPQYHGYVRRLPPKQHQEILFRIFFREVNSTVAVLDETIFKEQAVRWWATGNDTILTKGPEGLPFDLLAFPALLFEVFALALIRINGPYDVQLDELKFSPSQTFKALASEYIECAESLSRLFAATTPTLTGIQQGSVLTQWLIDSGDLMRAWDNSGVVVRDAMAIGLHLEPQLPSSNQPAALLDAFMMAIPLGRPMFIDLKLCTITAPEDCATPIDRSSRIPVPRTEGEKPTVLSERLYRVQMTSRYRDIRALEIEGPIPKDPEKVKELHHCAKRFKKSLPPFFRASNPDTRWDLDNPFVPPQREMLSYLCDSFILALHRPYIFTREESQRQVYDSSLAVLDSQARLFDVLGSMGTAWYMAVTFPTFDAAIMLAVVLVSNPERYHANFERPYRTLKYASQRLRTIGPCLSLANTGADILQTTMRRIVEAQERAGFVIDIASLDARINSASTSPSQPDLSSTSTSSSCASADCGPWQFEQDETAMKWATHDPNFADFDFANLDVPIPLKELFWDEQTSTQVDFEPMWTAPLADQQGWVAGQPEPLQNAMDAGENSLWDFLSGYPNADQMQSGQLRMP</sequence>
<proteinExistence type="predicted"/>
<dbReference type="InterPro" id="IPR036864">
    <property type="entry name" value="Zn2-C6_fun-type_DNA-bd_sf"/>
</dbReference>
<keyword evidence="4" id="KW-0812">Transmembrane</keyword>
<accession>A0A8H3U8U5</accession>
<dbReference type="GO" id="GO:0005634">
    <property type="term" value="C:nucleus"/>
    <property type="evidence" value="ECO:0007669"/>
    <property type="project" value="UniProtKB-SubCell"/>
</dbReference>
<evidence type="ECO:0000256" key="3">
    <source>
        <dbReference type="SAM" id="MobiDB-lite"/>
    </source>
</evidence>
<dbReference type="InterPro" id="IPR050613">
    <property type="entry name" value="Sec_Metabolite_Reg"/>
</dbReference>
<dbReference type="AlphaFoldDB" id="A0A8H3U8U5"/>
<reference evidence="5 6" key="1">
    <citation type="submission" date="2019-11" db="EMBL/GenBank/DDBJ databases">
        <title>Venturia inaequalis Genome Resource.</title>
        <authorList>
            <person name="Lichtner F.J."/>
        </authorList>
    </citation>
    <scope>NUCLEOTIDE SEQUENCE [LARGE SCALE GENOMIC DNA]</scope>
    <source>
        <strain evidence="5">Bline_iso_100314</strain>
    </source>
</reference>
<comment type="subcellular location">
    <subcellularLocation>
        <location evidence="1">Nucleus</location>
    </subcellularLocation>
</comment>
<dbReference type="InterPro" id="IPR001138">
    <property type="entry name" value="Zn2Cys6_DnaBD"/>
</dbReference>
<evidence type="ECO:0000256" key="4">
    <source>
        <dbReference type="SAM" id="Phobius"/>
    </source>
</evidence>
<dbReference type="GO" id="GO:0000981">
    <property type="term" value="F:DNA-binding transcription factor activity, RNA polymerase II-specific"/>
    <property type="evidence" value="ECO:0007669"/>
    <property type="project" value="InterPro"/>
</dbReference>
<dbReference type="Gene3D" id="4.10.240.10">
    <property type="entry name" value="Zn(2)-C6 fungal-type DNA-binding domain"/>
    <property type="match status" value="1"/>
</dbReference>
<gene>
    <name evidence="5" type="ORF">BLS_007354</name>
</gene>
<dbReference type="CDD" id="cd12148">
    <property type="entry name" value="fungal_TF_MHR"/>
    <property type="match status" value="1"/>
</dbReference>
<dbReference type="Proteomes" id="UP000433883">
    <property type="component" value="Unassembled WGS sequence"/>
</dbReference>
<dbReference type="CDD" id="cd00067">
    <property type="entry name" value="GAL4"/>
    <property type="match status" value="1"/>
</dbReference>
<evidence type="ECO:0000256" key="1">
    <source>
        <dbReference type="ARBA" id="ARBA00004123"/>
    </source>
</evidence>
<organism evidence="5 6">
    <name type="scientific">Venturia inaequalis</name>
    <name type="common">Apple scab fungus</name>
    <dbReference type="NCBI Taxonomy" id="5025"/>
    <lineage>
        <taxon>Eukaryota</taxon>
        <taxon>Fungi</taxon>
        <taxon>Dikarya</taxon>
        <taxon>Ascomycota</taxon>
        <taxon>Pezizomycotina</taxon>
        <taxon>Dothideomycetes</taxon>
        <taxon>Pleosporomycetidae</taxon>
        <taxon>Venturiales</taxon>
        <taxon>Venturiaceae</taxon>
        <taxon>Venturia</taxon>
    </lineage>
</organism>
<evidence type="ECO:0008006" key="7">
    <source>
        <dbReference type="Google" id="ProtNLM"/>
    </source>
</evidence>
<feature type="compositionally biased region" description="Polar residues" evidence="3">
    <location>
        <begin position="45"/>
        <end position="61"/>
    </location>
</feature>
<dbReference type="EMBL" id="WNWQ01000572">
    <property type="protein sequence ID" value="KAE9965867.1"/>
    <property type="molecule type" value="Genomic_DNA"/>
</dbReference>